<sequence length="240" mass="26200">MFEYVEKINSLVSRLVSTQEEALIQASKLVADTIKNDRIVHTIGTGHSQMVAMEMFGRASNIANVNTIMDDLVLLAGGARKSAEIEQVSGLAEIIWKNYLFDESDVIIIISNSGRNAIPIEMAIKAKKEGLKVIAITSLEQSKKYASKHESGKKLYEIADIVIDNQVPPGDGILNAKGKLYGPASSVLGIIIVNILSTEAIKLSMAKGVEVPIFQSQNIDETGANNNSLYDRLESRIKHF</sequence>
<dbReference type="PANTHER" id="PTHR30390:SF7">
    <property type="entry name" value="PHOSPHOHEPTOSE ISOMERASE"/>
    <property type="match status" value="1"/>
</dbReference>
<dbReference type="InterPro" id="IPR035472">
    <property type="entry name" value="RpiR-like_SIS"/>
</dbReference>
<dbReference type="GO" id="GO:1901135">
    <property type="term" value="P:carbohydrate derivative metabolic process"/>
    <property type="evidence" value="ECO:0007669"/>
    <property type="project" value="InterPro"/>
</dbReference>
<evidence type="ECO:0000313" key="2">
    <source>
        <dbReference type="EMBL" id="KKN70154.1"/>
    </source>
</evidence>
<dbReference type="EMBL" id="LAZR01000410">
    <property type="protein sequence ID" value="KKN70154.1"/>
    <property type="molecule type" value="Genomic_DNA"/>
</dbReference>
<dbReference type="InterPro" id="IPR046348">
    <property type="entry name" value="SIS_dom_sf"/>
</dbReference>
<dbReference type="GO" id="GO:0097367">
    <property type="term" value="F:carbohydrate derivative binding"/>
    <property type="evidence" value="ECO:0007669"/>
    <property type="project" value="InterPro"/>
</dbReference>
<reference evidence="2" key="1">
    <citation type="journal article" date="2015" name="Nature">
        <title>Complex archaea that bridge the gap between prokaryotes and eukaryotes.</title>
        <authorList>
            <person name="Spang A."/>
            <person name="Saw J.H."/>
            <person name="Jorgensen S.L."/>
            <person name="Zaremba-Niedzwiedzka K."/>
            <person name="Martijn J."/>
            <person name="Lind A.E."/>
            <person name="van Eijk R."/>
            <person name="Schleper C."/>
            <person name="Guy L."/>
            <person name="Ettema T.J."/>
        </authorList>
    </citation>
    <scope>NUCLEOTIDE SEQUENCE</scope>
</reference>
<dbReference type="Gene3D" id="3.40.50.10490">
    <property type="entry name" value="Glucose-6-phosphate isomerase like protein, domain 1"/>
    <property type="match status" value="1"/>
</dbReference>
<dbReference type="InterPro" id="IPR050099">
    <property type="entry name" value="SIS_GmhA/DiaA_subfam"/>
</dbReference>
<dbReference type="PANTHER" id="PTHR30390">
    <property type="entry name" value="SEDOHEPTULOSE 7-PHOSPHATE ISOMERASE / DNAA INITIATOR-ASSOCIATING FACTOR FOR REPLICATION INITIATION"/>
    <property type="match status" value="1"/>
</dbReference>
<dbReference type="AlphaFoldDB" id="A0A0F9STM1"/>
<dbReference type="NCBIfam" id="NF002805">
    <property type="entry name" value="PRK02947.1"/>
    <property type="match status" value="1"/>
</dbReference>
<gene>
    <name evidence="2" type="ORF">LCGC14_0433860</name>
</gene>
<evidence type="ECO:0000259" key="1">
    <source>
        <dbReference type="PROSITE" id="PS51464"/>
    </source>
</evidence>
<dbReference type="CDD" id="cd05013">
    <property type="entry name" value="SIS_RpiR"/>
    <property type="match status" value="1"/>
</dbReference>
<comment type="caution">
    <text evidence="2">The sequence shown here is derived from an EMBL/GenBank/DDBJ whole genome shotgun (WGS) entry which is preliminary data.</text>
</comment>
<feature type="domain" description="SIS" evidence="1">
    <location>
        <begin position="30"/>
        <end position="206"/>
    </location>
</feature>
<dbReference type="InterPro" id="IPR001347">
    <property type="entry name" value="SIS_dom"/>
</dbReference>
<name>A0A0F9STM1_9ZZZZ</name>
<proteinExistence type="predicted"/>
<dbReference type="PROSITE" id="PS51464">
    <property type="entry name" value="SIS"/>
    <property type="match status" value="1"/>
</dbReference>
<organism evidence="2">
    <name type="scientific">marine sediment metagenome</name>
    <dbReference type="NCBI Taxonomy" id="412755"/>
    <lineage>
        <taxon>unclassified sequences</taxon>
        <taxon>metagenomes</taxon>
        <taxon>ecological metagenomes</taxon>
    </lineage>
</organism>
<dbReference type="SUPFAM" id="SSF53697">
    <property type="entry name" value="SIS domain"/>
    <property type="match status" value="1"/>
</dbReference>
<dbReference type="Pfam" id="PF13580">
    <property type="entry name" value="SIS_2"/>
    <property type="match status" value="1"/>
</dbReference>
<accession>A0A0F9STM1</accession>
<protein>
    <recommendedName>
        <fullName evidence="1">SIS domain-containing protein</fullName>
    </recommendedName>
</protein>